<dbReference type="KEGG" id="plei:Q9312_09800"/>
<dbReference type="InterPro" id="IPR029057">
    <property type="entry name" value="PRTase-like"/>
</dbReference>
<dbReference type="InterPro" id="IPR051910">
    <property type="entry name" value="ComF/GntX_DNA_util-trans"/>
</dbReference>
<evidence type="ECO:0000313" key="4">
    <source>
        <dbReference type="Proteomes" id="UP001239782"/>
    </source>
</evidence>
<proteinExistence type="inferred from homology"/>
<dbReference type="RefSeq" id="WP_309204447.1">
    <property type="nucleotide sequence ID" value="NZ_CP133548.1"/>
</dbReference>
<dbReference type="PANTHER" id="PTHR47505:SF1">
    <property type="entry name" value="DNA UTILIZATION PROTEIN YHGH"/>
    <property type="match status" value="1"/>
</dbReference>
<dbReference type="SUPFAM" id="SSF53271">
    <property type="entry name" value="PRTase-like"/>
    <property type="match status" value="1"/>
</dbReference>
<dbReference type="InterPro" id="IPR044005">
    <property type="entry name" value="DZR_2"/>
</dbReference>
<organism evidence="3 4">
    <name type="scientific">Pleionea litopenaei</name>
    <dbReference type="NCBI Taxonomy" id="3070815"/>
    <lineage>
        <taxon>Bacteria</taxon>
        <taxon>Pseudomonadati</taxon>
        <taxon>Pseudomonadota</taxon>
        <taxon>Gammaproteobacteria</taxon>
        <taxon>Oceanospirillales</taxon>
        <taxon>Pleioneaceae</taxon>
        <taxon>Pleionea</taxon>
    </lineage>
</organism>
<name>A0AA51X8A7_9GAMM</name>
<comment type="similarity">
    <text evidence="1">Belongs to the ComF/GntX family.</text>
</comment>
<sequence length="239" mass="27242">MSLRSYPFMQALLPPSSCALCHQAITSRRWLCTACHSSLPQDRRHCLSCSAPIINRHQQTQESRCGQCLISPPSIDRLISVFEYDYPIDWWITQFKFQQNTRLASWFGFQIFQKIICDSGVNVDCLIPIPLHSKRLKMRGFNQSQLLARNLAKRLNLPYRLTSVKRIKPTQAQSGLSENARRRNLNQAFSIVEAVAPRIALIDDVYTTGSTVNSLAKAFKAAGCRYVEAWVIAQAPRKR</sequence>
<feature type="domain" description="Double zinc ribbon" evidence="2">
    <location>
        <begin position="9"/>
        <end position="69"/>
    </location>
</feature>
<evidence type="ECO:0000313" key="3">
    <source>
        <dbReference type="EMBL" id="WMS89182.1"/>
    </source>
</evidence>
<dbReference type="CDD" id="cd06223">
    <property type="entry name" value="PRTases_typeI"/>
    <property type="match status" value="1"/>
</dbReference>
<accession>A0AA51X8A7</accession>
<dbReference type="Gene3D" id="3.40.50.2020">
    <property type="match status" value="1"/>
</dbReference>
<dbReference type="SUPFAM" id="SSF48695">
    <property type="entry name" value="Multiheme cytochromes"/>
    <property type="match status" value="1"/>
</dbReference>
<dbReference type="AlphaFoldDB" id="A0AA51X8A7"/>
<evidence type="ECO:0000259" key="2">
    <source>
        <dbReference type="Pfam" id="PF18912"/>
    </source>
</evidence>
<gene>
    <name evidence="3" type="ORF">Q9312_09800</name>
</gene>
<evidence type="ECO:0000256" key="1">
    <source>
        <dbReference type="ARBA" id="ARBA00008007"/>
    </source>
</evidence>
<protein>
    <submittedName>
        <fullName evidence="3">ComF family protein</fullName>
    </submittedName>
</protein>
<dbReference type="Proteomes" id="UP001239782">
    <property type="component" value="Chromosome"/>
</dbReference>
<dbReference type="InterPro" id="IPR036280">
    <property type="entry name" value="Multihaem_cyt_sf"/>
</dbReference>
<dbReference type="PANTHER" id="PTHR47505">
    <property type="entry name" value="DNA UTILIZATION PROTEIN YHGH"/>
    <property type="match status" value="1"/>
</dbReference>
<reference evidence="3 4" key="1">
    <citation type="submission" date="2023-08" db="EMBL/GenBank/DDBJ databases">
        <title>Pleionea litopenaei sp. nov., isolated from stomach of juvenile Litopenaeus vannamei.</title>
        <authorList>
            <person name="Rho A.M."/>
            <person name="Hwang C.Y."/>
        </authorList>
    </citation>
    <scope>NUCLEOTIDE SEQUENCE [LARGE SCALE GENOMIC DNA]</scope>
    <source>
        <strain evidence="3 4">HL-JVS1</strain>
    </source>
</reference>
<dbReference type="Pfam" id="PF18912">
    <property type="entry name" value="DZR_2"/>
    <property type="match status" value="1"/>
</dbReference>
<keyword evidence="4" id="KW-1185">Reference proteome</keyword>
<dbReference type="EMBL" id="CP133548">
    <property type="protein sequence ID" value="WMS89182.1"/>
    <property type="molecule type" value="Genomic_DNA"/>
</dbReference>
<dbReference type="InterPro" id="IPR000836">
    <property type="entry name" value="PRTase_dom"/>
</dbReference>